<dbReference type="GO" id="GO:0007032">
    <property type="term" value="P:endosome organization"/>
    <property type="evidence" value="ECO:0007669"/>
    <property type="project" value="TreeGrafter"/>
</dbReference>
<dbReference type="GO" id="GO:0008270">
    <property type="term" value="F:zinc ion binding"/>
    <property type="evidence" value="ECO:0007669"/>
    <property type="project" value="UniProtKB-KW"/>
</dbReference>
<dbReference type="InterPro" id="IPR011011">
    <property type="entry name" value="Znf_FYVE_PHD"/>
</dbReference>
<keyword evidence="8" id="KW-1185">Reference proteome</keyword>
<dbReference type="InterPro" id="IPR011993">
    <property type="entry name" value="PH-like_dom_sf"/>
</dbReference>
<evidence type="ECO:0000256" key="3">
    <source>
        <dbReference type="ARBA" id="ARBA00022833"/>
    </source>
</evidence>
<organism evidence="7 8">
    <name type="scientific">Fasciola hepatica</name>
    <name type="common">Liver fluke</name>
    <dbReference type="NCBI Taxonomy" id="6192"/>
    <lineage>
        <taxon>Eukaryota</taxon>
        <taxon>Metazoa</taxon>
        <taxon>Spiralia</taxon>
        <taxon>Lophotrochozoa</taxon>
        <taxon>Platyhelminthes</taxon>
        <taxon>Trematoda</taxon>
        <taxon>Digenea</taxon>
        <taxon>Plagiorchiida</taxon>
        <taxon>Echinostomata</taxon>
        <taxon>Echinostomatoidea</taxon>
        <taxon>Fasciolidae</taxon>
        <taxon>Fasciola</taxon>
    </lineage>
</organism>
<dbReference type="InterPro" id="IPR013083">
    <property type="entry name" value="Znf_RING/FYVE/PHD"/>
</dbReference>
<reference evidence="7" key="1">
    <citation type="submission" date="2019-03" db="EMBL/GenBank/DDBJ databases">
        <title>Improved annotation for the trematode Fasciola hepatica.</title>
        <authorList>
            <person name="Choi Y.-J."/>
            <person name="Martin J."/>
            <person name="Mitreva M."/>
        </authorList>
    </citation>
    <scope>NUCLEOTIDE SEQUENCE [LARGE SCALE GENOMIC DNA]</scope>
</reference>
<proteinExistence type="predicted"/>
<dbReference type="InterPro" id="IPR017455">
    <property type="entry name" value="Znf_FYVE-rel"/>
</dbReference>
<evidence type="ECO:0000313" key="7">
    <source>
        <dbReference type="EMBL" id="THD28180.1"/>
    </source>
</evidence>
<dbReference type="PROSITE" id="PS50178">
    <property type="entry name" value="ZF_FYVE"/>
    <property type="match status" value="1"/>
</dbReference>
<evidence type="ECO:0000313" key="8">
    <source>
        <dbReference type="Proteomes" id="UP000230066"/>
    </source>
</evidence>
<name>A0A4E0S3V6_FASHE</name>
<dbReference type="Pfam" id="PF01363">
    <property type="entry name" value="FYVE"/>
    <property type="match status" value="1"/>
</dbReference>
<dbReference type="PANTHER" id="PTHR46280:SF3">
    <property type="entry name" value="PLECKSTRIN HOMOLOGY DOMAIN-CONTAINING FAMILY F MEMBER 1 HOMOLOG"/>
    <property type="match status" value="1"/>
</dbReference>
<sequence length="262" mass="29856">MQSSEPLYVAIGNSEANSQRIAAVERLFNFPANKLLIPKRVLVGEGVLTKICRRKPKLRHFFLFNDLLLYGRIIVHRKVLRNAHYIDLIDCSVVEVNDNGTGVIRNELVKHSPVWIPDCEARSCMICGVTEFTIVHRRHHCRHCGKVVCHKCSTYRWILPHLGTSRVRVCRICHAQLQGDKERILTRQHDDKEDRSRWSKESEETRSSVLDPANFFAPPRDTTAVIRESQHAAEPTFLGNASEELDTDSDSDSETTDGTSKS</sequence>
<dbReference type="EMBL" id="JXXN02000216">
    <property type="protein sequence ID" value="THD28180.1"/>
    <property type="molecule type" value="Genomic_DNA"/>
</dbReference>
<dbReference type="Gene3D" id="3.30.40.10">
    <property type="entry name" value="Zinc/RING finger domain, C3HC4 (zinc finger)"/>
    <property type="match status" value="1"/>
</dbReference>
<feature type="region of interest" description="Disordered" evidence="5">
    <location>
        <begin position="187"/>
        <end position="262"/>
    </location>
</feature>
<dbReference type="AlphaFoldDB" id="A0A4E0S3V6"/>
<comment type="caution">
    <text evidence="7">The sequence shown here is derived from an EMBL/GenBank/DDBJ whole genome shotgun (WGS) entry which is preliminary data.</text>
</comment>
<dbReference type="SUPFAM" id="SSF57903">
    <property type="entry name" value="FYVE/PHD zinc finger"/>
    <property type="match status" value="1"/>
</dbReference>
<dbReference type="Proteomes" id="UP000230066">
    <property type="component" value="Unassembled WGS sequence"/>
</dbReference>
<keyword evidence="1" id="KW-0479">Metal-binding</keyword>
<evidence type="ECO:0000256" key="2">
    <source>
        <dbReference type="ARBA" id="ARBA00022771"/>
    </source>
</evidence>
<protein>
    <submittedName>
        <fullName evidence="7">Pleckstrin domain-containing family F</fullName>
    </submittedName>
</protein>
<feature type="domain" description="FYVE-type" evidence="6">
    <location>
        <begin position="118"/>
        <end position="178"/>
    </location>
</feature>
<gene>
    <name evidence="7" type="ORF">D915_000966</name>
</gene>
<dbReference type="PANTHER" id="PTHR46280">
    <property type="entry name" value="PLECKSTRIN HOMOLOGY DOMAIN-CONTAINING FAMILY F MEMBER 2-RELATED"/>
    <property type="match status" value="1"/>
</dbReference>
<evidence type="ECO:0000256" key="5">
    <source>
        <dbReference type="SAM" id="MobiDB-lite"/>
    </source>
</evidence>
<dbReference type="GO" id="GO:0005769">
    <property type="term" value="C:early endosome"/>
    <property type="evidence" value="ECO:0007669"/>
    <property type="project" value="TreeGrafter"/>
</dbReference>
<dbReference type="GO" id="GO:0008333">
    <property type="term" value="P:endosome to lysosome transport"/>
    <property type="evidence" value="ECO:0007669"/>
    <property type="project" value="TreeGrafter"/>
</dbReference>
<evidence type="ECO:0000256" key="1">
    <source>
        <dbReference type="ARBA" id="ARBA00022723"/>
    </source>
</evidence>
<dbReference type="SUPFAM" id="SSF50729">
    <property type="entry name" value="PH domain-like"/>
    <property type="match status" value="1"/>
</dbReference>
<feature type="compositionally biased region" description="Acidic residues" evidence="5">
    <location>
        <begin position="243"/>
        <end position="255"/>
    </location>
</feature>
<dbReference type="InterPro" id="IPR051765">
    <property type="entry name" value="PH_domain-containing_F"/>
</dbReference>
<dbReference type="GO" id="GO:0035091">
    <property type="term" value="F:phosphatidylinositol binding"/>
    <property type="evidence" value="ECO:0007669"/>
    <property type="project" value="TreeGrafter"/>
</dbReference>
<dbReference type="InterPro" id="IPR000306">
    <property type="entry name" value="Znf_FYVE"/>
</dbReference>
<accession>A0A4E0S3V6</accession>
<keyword evidence="2 4" id="KW-0863">Zinc-finger</keyword>
<dbReference type="Gene3D" id="2.30.29.30">
    <property type="entry name" value="Pleckstrin-homology domain (PH domain)/Phosphotyrosine-binding domain (PTB)"/>
    <property type="match status" value="1"/>
</dbReference>
<feature type="compositionally biased region" description="Basic and acidic residues" evidence="5">
    <location>
        <begin position="187"/>
        <end position="206"/>
    </location>
</feature>
<evidence type="ECO:0000256" key="4">
    <source>
        <dbReference type="PROSITE-ProRule" id="PRU00091"/>
    </source>
</evidence>
<dbReference type="SMART" id="SM00064">
    <property type="entry name" value="FYVE"/>
    <property type="match status" value="1"/>
</dbReference>
<keyword evidence="3" id="KW-0862">Zinc</keyword>
<evidence type="ECO:0000259" key="6">
    <source>
        <dbReference type="PROSITE" id="PS50178"/>
    </source>
</evidence>